<dbReference type="AlphaFoldDB" id="A0A4R6WFY9"/>
<protein>
    <submittedName>
        <fullName evidence="1">DNA polymerase III chi subunit</fullName>
    </submittedName>
</protein>
<dbReference type="OrthoDB" id="9795973at2"/>
<dbReference type="Proteomes" id="UP000295783">
    <property type="component" value="Unassembled WGS sequence"/>
</dbReference>
<dbReference type="GO" id="GO:0032298">
    <property type="term" value="P:positive regulation of DNA-templated DNA replication initiation"/>
    <property type="evidence" value="ECO:0007669"/>
    <property type="project" value="TreeGrafter"/>
</dbReference>
<name>A0A4R6WFY9_9PROT</name>
<accession>A0A4R6WFY9</accession>
<dbReference type="Gene3D" id="3.40.50.10110">
    <property type="entry name" value="DNA polymerase III subunit chi"/>
    <property type="match status" value="1"/>
</dbReference>
<dbReference type="PANTHER" id="PTHR38767">
    <property type="entry name" value="DNA POLYMERASE III SUBUNIT CHI"/>
    <property type="match status" value="1"/>
</dbReference>
<comment type="caution">
    <text evidence="1">The sequence shown here is derived from an EMBL/GenBank/DDBJ whole genome shotgun (WGS) entry which is preliminary data.</text>
</comment>
<dbReference type="EMBL" id="SNYW01000012">
    <property type="protein sequence ID" value="TDQ78940.1"/>
    <property type="molecule type" value="Genomic_DNA"/>
</dbReference>
<dbReference type="GO" id="GO:0003887">
    <property type="term" value="F:DNA-directed DNA polymerase activity"/>
    <property type="evidence" value="ECO:0007669"/>
    <property type="project" value="InterPro"/>
</dbReference>
<reference evidence="1 2" key="1">
    <citation type="submission" date="2019-03" db="EMBL/GenBank/DDBJ databases">
        <title>Genomic Encyclopedia of Type Strains, Phase III (KMG-III): the genomes of soil and plant-associated and newly described type strains.</title>
        <authorList>
            <person name="Whitman W."/>
        </authorList>
    </citation>
    <scope>NUCLEOTIDE SEQUENCE [LARGE SCALE GENOMIC DNA]</scope>
    <source>
        <strain evidence="1 2">CGMCC 1.7660</strain>
    </source>
</reference>
<gene>
    <name evidence="1" type="ORF">A8950_3403</name>
</gene>
<dbReference type="InterPro" id="IPR036768">
    <property type="entry name" value="PolIII_chi_sf"/>
</dbReference>
<dbReference type="GO" id="GO:0006260">
    <property type="term" value="P:DNA replication"/>
    <property type="evidence" value="ECO:0007669"/>
    <property type="project" value="InterPro"/>
</dbReference>
<sequence length="156" mass="17344">MAEIRFYHLTRSRLEEALVRLLQRVLERGDRAVVLAGSGERVEALNAHLWTFDAASFLPHGTARDGNSAEQPVFLTSSLENPNGARLLMLCDGADAPNAETLAAQGFDLVCELFNGQDEAALAAAREHWRRYRDSGQNIAYFQQNETGGWVEKARQ</sequence>
<proteinExistence type="predicted"/>
<dbReference type="InterPro" id="IPR007459">
    <property type="entry name" value="DNA_pol3_chi"/>
</dbReference>
<evidence type="ECO:0000313" key="2">
    <source>
        <dbReference type="Proteomes" id="UP000295783"/>
    </source>
</evidence>
<dbReference type="PANTHER" id="PTHR38767:SF1">
    <property type="entry name" value="DNA POLYMERASE III SUBUNIT CHI"/>
    <property type="match status" value="1"/>
</dbReference>
<organism evidence="1 2">
    <name type="scientific">Dongia mobilis</name>
    <dbReference type="NCBI Taxonomy" id="578943"/>
    <lineage>
        <taxon>Bacteria</taxon>
        <taxon>Pseudomonadati</taxon>
        <taxon>Pseudomonadota</taxon>
        <taxon>Alphaproteobacteria</taxon>
        <taxon>Rhodospirillales</taxon>
        <taxon>Dongiaceae</taxon>
        <taxon>Dongia</taxon>
    </lineage>
</organism>
<dbReference type="RefSeq" id="WP_133614839.1">
    <property type="nucleotide sequence ID" value="NZ_SNYW01000012.1"/>
</dbReference>
<dbReference type="NCBIfam" id="NF004347">
    <property type="entry name" value="PRK05728.1-4"/>
    <property type="match status" value="1"/>
</dbReference>
<keyword evidence="2" id="KW-1185">Reference proteome</keyword>
<dbReference type="GO" id="GO:0003677">
    <property type="term" value="F:DNA binding"/>
    <property type="evidence" value="ECO:0007669"/>
    <property type="project" value="InterPro"/>
</dbReference>
<dbReference type="Pfam" id="PF04364">
    <property type="entry name" value="DNA_pol3_chi"/>
    <property type="match status" value="1"/>
</dbReference>
<evidence type="ECO:0000313" key="1">
    <source>
        <dbReference type="EMBL" id="TDQ78940.1"/>
    </source>
</evidence>
<dbReference type="SUPFAM" id="SSF102400">
    <property type="entry name" value="DNA polymerase III chi subunit"/>
    <property type="match status" value="1"/>
</dbReference>